<evidence type="ECO:0000256" key="2">
    <source>
        <dbReference type="SAM" id="SignalP"/>
    </source>
</evidence>
<keyword evidence="2" id="KW-0732">Signal</keyword>
<evidence type="ECO:0000313" key="4">
    <source>
        <dbReference type="Proteomes" id="UP000035760"/>
    </source>
</evidence>
<dbReference type="EMBL" id="CBTJ020000088">
    <property type="protein sequence ID" value="CDI03970.1"/>
    <property type="molecule type" value="Genomic_DNA"/>
</dbReference>
<proteinExistence type="predicted"/>
<evidence type="ECO:0008006" key="5">
    <source>
        <dbReference type="Google" id="ProtNLM"/>
    </source>
</evidence>
<dbReference type="Proteomes" id="UP000035760">
    <property type="component" value="Unassembled WGS sequence"/>
</dbReference>
<sequence>MLGNTYSSRTAAVVLSAIFFAGCSSMQPTPTLPSAPARIGGYGGVSAEVDRNCREQAYKAAEQAKQQNVNTEVAVTAIGTVAGAVIGQSISPRGGGGGPGPRGPGGPGGGPGGPGGGPGAGGPGGPGGGPGGPGPGRSRGPNYAGVGAATGALAGAAASQDMLQNLQQVYDINYDNCIAANANMDDTGYSSRRSRKRRR</sequence>
<protein>
    <recommendedName>
        <fullName evidence="5">Glycine-zipper-containing OmpA-like membrane domain-containing protein</fullName>
    </recommendedName>
</protein>
<name>W6MCC7_9GAMM</name>
<evidence type="ECO:0000313" key="3">
    <source>
        <dbReference type="EMBL" id="CDI03970.1"/>
    </source>
</evidence>
<comment type="caution">
    <text evidence="3">The sequence shown here is derived from an EMBL/GenBank/DDBJ whole genome shotgun (WGS) entry which is preliminary data.</text>
</comment>
<dbReference type="AlphaFoldDB" id="W6MCC7"/>
<feature type="signal peptide" evidence="2">
    <location>
        <begin position="1"/>
        <end position="26"/>
    </location>
</feature>
<evidence type="ECO:0000256" key="1">
    <source>
        <dbReference type="SAM" id="MobiDB-lite"/>
    </source>
</evidence>
<feature type="chain" id="PRO_5004878567" description="Glycine-zipper-containing OmpA-like membrane domain-containing protein" evidence="2">
    <location>
        <begin position="27"/>
        <end position="199"/>
    </location>
</feature>
<accession>W6MCC7</accession>
<feature type="region of interest" description="Disordered" evidence="1">
    <location>
        <begin position="89"/>
        <end position="147"/>
    </location>
</feature>
<reference evidence="3" key="1">
    <citation type="submission" date="2013-07" db="EMBL/GenBank/DDBJ databases">
        <authorList>
            <person name="McIlroy S."/>
        </authorList>
    </citation>
    <scope>NUCLEOTIDE SEQUENCE [LARGE SCALE GENOMIC DNA]</scope>
    <source>
        <strain evidence="3">Run_A_D11</strain>
    </source>
</reference>
<reference evidence="3" key="2">
    <citation type="submission" date="2014-03" db="EMBL/GenBank/DDBJ databases">
        <title>Candidatus Competibacter-lineage genomes retrieved from metagenomes reveal functional metabolic diversity.</title>
        <authorList>
            <person name="McIlroy S.J."/>
            <person name="Albertsen M."/>
            <person name="Andresen E.K."/>
            <person name="Saunders A.M."/>
            <person name="Kristiansen R."/>
            <person name="Stokholm-Bjerregaard M."/>
            <person name="Nielsen K.L."/>
            <person name="Nielsen P.H."/>
        </authorList>
    </citation>
    <scope>NUCLEOTIDE SEQUENCE</scope>
    <source>
        <strain evidence="3">Run_A_D11</strain>
    </source>
</reference>
<keyword evidence="4" id="KW-1185">Reference proteome</keyword>
<feature type="compositionally biased region" description="Low complexity" evidence="1">
    <location>
        <begin position="138"/>
        <end position="147"/>
    </location>
</feature>
<dbReference type="STRING" id="1400863.BN873_770003"/>
<feature type="compositionally biased region" description="Gly residues" evidence="1">
    <location>
        <begin position="93"/>
        <end position="137"/>
    </location>
</feature>
<gene>
    <name evidence="3" type="ORF">BN873_770003</name>
</gene>
<organism evidence="3 4">
    <name type="scientific">Candidatus Competibacter denitrificans Run_A_D11</name>
    <dbReference type="NCBI Taxonomy" id="1400863"/>
    <lineage>
        <taxon>Bacteria</taxon>
        <taxon>Pseudomonadati</taxon>
        <taxon>Pseudomonadota</taxon>
        <taxon>Gammaproteobacteria</taxon>
        <taxon>Candidatus Competibacteraceae</taxon>
        <taxon>Candidatus Competibacter</taxon>
    </lineage>
</organism>